<organism evidence="2 3">
    <name type="scientific">Durusdinium trenchii</name>
    <dbReference type="NCBI Taxonomy" id="1381693"/>
    <lineage>
        <taxon>Eukaryota</taxon>
        <taxon>Sar</taxon>
        <taxon>Alveolata</taxon>
        <taxon>Dinophyceae</taxon>
        <taxon>Suessiales</taxon>
        <taxon>Symbiodiniaceae</taxon>
        <taxon>Durusdinium</taxon>
    </lineage>
</organism>
<accession>A0ABP0HUH3</accession>
<evidence type="ECO:0000256" key="1">
    <source>
        <dbReference type="SAM" id="MobiDB-lite"/>
    </source>
</evidence>
<comment type="caution">
    <text evidence="2">The sequence shown here is derived from an EMBL/GenBank/DDBJ whole genome shotgun (WGS) entry which is preliminary data.</text>
</comment>
<evidence type="ECO:0000313" key="3">
    <source>
        <dbReference type="Proteomes" id="UP001642484"/>
    </source>
</evidence>
<dbReference type="EMBL" id="CAXAMN010001336">
    <property type="protein sequence ID" value="CAK8993866.1"/>
    <property type="molecule type" value="Genomic_DNA"/>
</dbReference>
<sequence length="1028" mass="115503">MPNRGADLETEERQPRSMRGQGDPGQDVFCLVKQNMSDSCLSQRPILVLPSALMGRTGEFFQRLNDPGLALTGGFTPERVEELQLLKKNIEKDFPHMTRAMKYYEDAMNPRLQGCSKAQSEQAVHGQLVGGLCCAMDVLEDGVMGTLCAYFDTAIEELVMSAAPVASDRIVTTIVPNNSVDQFWLPLSAFDFAPNGKNGFYPNNCGIAAHWREFAKHGYLPKFDAVQTKFPYPADGSRAITDFSVGIVDGQTKILCMMSLVLFIKELELTHEQIQDPHLQHVLGSFQSIRCSYQHFENPSQHSLESLRLGFVTAEKIQPSPLAITGDISQAINIERRMSRTRTALKDVLNRVVADFNRLTTVKKHRIDAGRKSLIYNLLRCPSEFLNALHAHYDQCKHSESALPHEILQHDFFVPGVTTRMEQPQYNGNGRDTFQEDFDKRAGKEATLKSKVRGKSVEEFLTAHQDRARSALQKSLEAAYSAWVEQLKSDQTQFESEKILHLDLIERFGFDFKDAHVRAWKVVKEFMDSSMTIFASRAMEADSTIMPSARAWIREVSAEVGCSAADHMVVLFLNLPAVGIVSSVKLDFFVSFLANTLADYKQNGIAILVHPNRAGQSAQRKQLSLKERNLALRPLTWVFNPDSVYGKRDGALTGLALIYNQKGNLFRQTTAWKTGVVHNITMLPRNQMWKPSVSPAKNQLPHLGRAFTDIQELKQVAGGSDFVRKTLTAFSYPTSKHTILVDCHGYDGWPCLSALEEIADKKEMHCATLMLDQSGAEIQSRVSNQLYEWCRNDKIQLGNFPNFGPLIAALREGANPSSTKSYRVCTQQGTRLLILESLASKWTETECTKDRATSEITAHNELYNKDGDFWFADEAREVMNEPDGRWFSFNVDGNTLILLEKKDLPTHLASMNCADSVIALSNVLREMEDQGEVKLEISHHTEKDGTITNVKPLVFLMDMLKDKKGKGAKESNSGITTKNFGARANVSVFKNTKNLSLAWRCRLFSSHWHVMWSCCACTLPYITCWCVL</sequence>
<reference evidence="2 3" key="1">
    <citation type="submission" date="2024-02" db="EMBL/GenBank/DDBJ databases">
        <authorList>
            <person name="Chen Y."/>
            <person name="Shah S."/>
            <person name="Dougan E. K."/>
            <person name="Thang M."/>
            <person name="Chan C."/>
        </authorList>
    </citation>
    <scope>NUCLEOTIDE SEQUENCE [LARGE SCALE GENOMIC DNA]</scope>
</reference>
<name>A0ABP0HUH3_9DINO</name>
<evidence type="ECO:0000313" key="2">
    <source>
        <dbReference type="EMBL" id="CAK8993866.1"/>
    </source>
</evidence>
<dbReference type="Proteomes" id="UP001642484">
    <property type="component" value="Unassembled WGS sequence"/>
</dbReference>
<keyword evidence="3" id="KW-1185">Reference proteome</keyword>
<feature type="region of interest" description="Disordered" evidence="1">
    <location>
        <begin position="1"/>
        <end position="26"/>
    </location>
</feature>
<gene>
    <name evidence="2" type="ORF">CCMP2556_LOCUS3407</name>
</gene>
<protein>
    <submittedName>
        <fullName evidence="2">Uncharacterized protein</fullName>
    </submittedName>
</protein>
<proteinExistence type="predicted"/>